<dbReference type="AlphaFoldDB" id="A0A222VMU9"/>
<evidence type="ECO:0000256" key="4">
    <source>
        <dbReference type="ARBA" id="ARBA00022801"/>
    </source>
</evidence>
<protein>
    <submittedName>
        <fullName evidence="6">Acetylornithine deacetylase/Succinyl-diaminopimelate desuccinylase</fullName>
    </submittedName>
</protein>
<organism evidence="6 7">
    <name type="scientific">Prauserella marina</name>
    <dbReference type="NCBI Taxonomy" id="530584"/>
    <lineage>
        <taxon>Bacteria</taxon>
        <taxon>Bacillati</taxon>
        <taxon>Actinomycetota</taxon>
        <taxon>Actinomycetes</taxon>
        <taxon>Pseudonocardiales</taxon>
        <taxon>Pseudonocardiaceae</taxon>
        <taxon>Prauserella</taxon>
    </lineage>
</organism>
<dbReference type="STRING" id="530584.SAMN05421630_101327"/>
<keyword evidence="7" id="KW-1185">Reference proteome</keyword>
<dbReference type="RefSeq" id="WP_091795410.1">
    <property type="nucleotide sequence ID" value="NZ_CP016353.1"/>
</dbReference>
<evidence type="ECO:0000256" key="3">
    <source>
        <dbReference type="ARBA" id="ARBA00022723"/>
    </source>
</evidence>
<comment type="similarity">
    <text evidence="2">Belongs to the peptidase M20A family.</text>
</comment>
<accession>A0A222VMU9</accession>
<dbReference type="Proteomes" id="UP000199494">
    <property type="component" value="Unassembled WGS sequence"/>
</dbReference>
<gene>
    <name evidence="6" type="ORF">SAMN05421630_101327</name>
</gene>
<dbReference type="Gene3D" id="3.30.70.360">
    <property type="match status" value="1"/>
</dbReference>
<comment type="cofactor">
    <cofactor evidence="1">
        <name>Zn(2+)</name>
        <dbReference type="ChEBI" id="CHEBI:29105"/>
    </cofactor>
</comment>
<dbReference type="OrthoDB" id="9809784at2"/>
<dbReference type="InterPro" id="IPR036264">
    <property type="entry name" value="Bact_exopeptidase_dim_dom"/>
</dbReference>
<reference evidence="6 7" key="1">
    <citation type="submission" date="2016-10" db="EMBL/GenBank/DDBJ databases">
        <authorList>
            <person name="de Groot N.N."/>
        </authorList>
    </citation>
    <scope>NUCLEOTIDE SEQUENCE [LARGE SCALE GENOMIC DNA]</scope>
    <source>
        <strain evidence="6 7">CGMCC 4.5506</strain>
    </source>
</reference>
<dbReference type="PANTHER" id="PTHR43808:SF8">
    <property type="entry name" value="PEPTIDASE M20 DIMERISATION DOMAIN-CONTAINING PROTEIN"/>
    <property type="match status" value="1"/>
</dbReference>
<dbReference type="InterPro" id="IPR011650">
    <property type="entry name" value="Peptidase_M20_dimer"/>
</dbReference>
<dbReference type="GO" id="GO:0016787">
    <property type="term" value="F:hydrolase activity"/>
    <property type="evidence" value="ECO:0007669"/>
    <property type="project" value="UniProtKB-KW"/>
</dbReference>
<proteinExistence type="inferred from homology"/>
<sequence length="396" mass="41991">MTDPLLNSLVDLARIPSAVPLGAETLIEPDDPMLVDYVQNRLRPRFTEAGALDIIDLPRNQFAVRFGTGEGPCLALVAYTPTQHHNLMADPWSGRVATPVGNGIDEPCVFGQGVTQNKVHQASLLSIARWLAASPESPNGTLLLCVNNEGRSSHDCSLGMLSALPVRPDLLIQLFPTGFGVSVGNRGRADLRVHITGTASHSSTPPPGGGVFAAATAVLSAVERLNERVRTTVDPELGAERIIPYQVVFEPLAPHTLPSSARLTFDRRLLPGTRPEAAAAQLGETVAALGDFGCDITVEHGVTMLPARFPSGSADLLAPLDTAIQRELGTPAEHTFYGGSFDAGGPLSLGVPTVMFGVPEEGDILGDDYVRIAHVRAQERILRGTITNFFGAPTPE</sequence>
<evidence type="ECO:0000256" key="5">
    <source>
        <dbReference type="ARBA" id="ARBA00022833"/>
    </source>
</evidence>
<evidence type="ECO:0000256" key="2">
    <source>
        <dbReference type="ARBA" id="ARBA00006247"/>
    </source>
</evidence>
<dbReference type="SUPFAM" id="SSF55031">
    <property type="entry name" value="Bacterial exopeptidase dimerisation domain"/>
    <property type="match status" value="1"/>
</dbReference>
<dbReference type="EMBL" id="FMZE01000001">
    <property type="protein sequence ID" value="SDC07468.1"/>
    <property type="molecule type" value="Genomic_DNA"/>
</dbReference>
<dbReference type="Gene3D" id="3.40.630.10">
    <property type="entry name" value="Zn peptidases"/>
    <property type="match status" value="1"/>
</dbReference>
<keyword evidence="3" id="KW-0479">Metal-binding</keyword>
<keyword evidence="5" id="KW-0862">Zinc</keyword>
<keyword evidence="4" id="KW-0378">Hydrolase</keyword>
<dbReference type="SUPFAM" id="SSF53187">
    <property type="entry name" value="Zn-dependent exopeptidases"/>
    <property type="match status" value="1"/>
</dbReference>
<dbReference type="PANTHER" id="PTHR43808">
    <property type="entry name" value="ACETYLORNITHINE DEACETYLASE"/>
    <property type="match status" value="1"/>
</dbReference>
<evidence type="ECO:0000256" key="1">
    <source>
        <dbReference type="ARBA" id="ARBA00001947"/>
    </source>
</evidence>
<evidence type="ECO:0000313" key="7">
    <source>
        <dbReference type="Proteomes" id="UP000199494"/>
    </source>
</evidence>
<evidence type="ECO:0000313" key="6">
    <source>
        <dbReference type="EMBL" id="SDC07468.1"/>
    </source>
</evidence>
<dbReference type="Pfam" id="PF07687">
    <property type="entry name" value="M20_dimer"/>
    <property type="match status" value="1"/>
</dbReference>
<name>A0A222VMU9_9PSEU</name>
<dbReference type="InterPro" id="IPR050072">
    <property type="entry name" value="Peptidase_M20A"/>
</dbReference>
<dbReference type="KEGG" id="pmad:BAY61_09830"/>